<feature type="region of interest" description="Disordered" evidence="1">
    <location>
        <begin position="970"/>
        <end position="1045"/>
    </location>
</feature>
<dbReference type="GO" id="GO:0032012">
    <property type="term" value="P:regulation of ARF protein signal transduction"/>
    <property type="evidence" value="ECO:0007669"/>
    <property type="project" value="InterPro"/>
</dbReference>
<feature type="compositionally biased region" description="Polar residues" evidence="1">
    <location>
        <begin position="982"/>
        <end position="1006"/>
    </location>
</feature>
<feature type="region of interest" description="Disordered" evidence="1">
    <location>
        <begin position="1"/>
        <end position="83"/>
    </location>
</feature>
<dbReference type="PANTHER" id="PTHR10663:SF373">
    <property type="entry name" value="PH AND SEC7 DOMAIN-CONTAINING PROTEIN C11E3.11C"/>
    <property type="match status" value="1"/>
</dbReference>
<gene>
    <name evidence="3" type="ORF">LTR09_012767</name>
</gene>
<feature type="compositionally biased region" description="Polar residues" evidence="1">
    <location>
        <begin position="442"/>
        <end position="464"/>
    </location>
</feature>
<dbReference type="PANTHER" id="PTHR10663">
    <property type="entry name" value="GUANYL-NUCLEOTIDE EXCHANGE FACTOR"/>
    <property type="match status" value="1"/>
</dbReference>
<dbReference type="EMBL" id="JAWDJX010000172">
    <property type="protein sequence ID" value="KAK3045677.1"/>
    <property type="molecule type" value="Genomic_DNA"/>
</dbReference>
<dbReference type="Proteomes" id="UP001271007">
    <property type="component" value="Unassembled WGS sequence"/>
</dbReference>
<feature type="compositionally biased region" description="Polar residues" evidence="1">
    <location>
        <begin position="26"/>
        <end position="39"/>
    </location>
</feature>
<sequence>MASDAAAPTAGPSSATTSLQKFASPVASSKRTSSRNALSETYREYAAVQQKDARTDEPPTTPPPNARRRTKIRQKGKLPAKTNGSVEEYGVIRHSHGLSWSSTTRDSVVDNLLFSLDNISRTELAEDEDRTIDDSAFDRQKYMFPFAPPSHSAIAKTQRPRGHTYSSSSSSVYERSTMMDSPSSYATTPKGRRSNSSSNFGMQHTMSAKVRASRHRGANSLSTDNSVNGMMGRDSVEDKPSFDRPSLEYGYSTITSTNNNKRNRRSLSMNQIHEMFATAETMSGNSMLNRGRPVPSAFSPFDTDGNAAPEPNIANGPRRQQNPNSIGPVYVNQAPQRSSIRKVTTHTDLRSASMPTAGQAIPQDIRDQANEFVRASSMRGTPAIPGQDKPLPSPLGQRPIGAPTVESRERPGFFKRVFGSSSSRGSSDRIETLEYADLMTVPTRSSNSGGGTQQTRARQPSTKDIPQAIGGTAEARPPLNKKSSNFFRRRKRSTSGLSPPPPLPLAIANGRKVDPAQGSPGASSLWKVMDPYLGSEDAPPLPMKDKSREDESSRPATNDSTEDSDNLDIFHSGYTPPPDASLGKRNPLTRMSSDTEKGTTREDSGATKMKVKKKKNETLSPLNQQSFLLEPSSGENLRITPPLVSPASVSPFPASPSDDAASGEVRRPVSRASTGDRIIAAKAVTPVNEAVDEPTLSNTDAVFVRQSSDIRPDSKKSERLVLIPTPSEELLGYSYKELATVTEAGSPTVDTGSQPTSMKSPAFHTARSGSFPIDVHSPTSPSTPLYSATSLPLVQIDGKDPRKSYEANGLGAFPTPLPPLPSDIIDLNAEYRERARKIFDGDEEDVGRSEASSWLGEANTLSTKTLEAYMNLFDFAGFNILVSLRLLCGKLTLKGETQQFDRIINALSSRWCECNFNHGFKAQDVVHTICYSLILLNTDLHMADIGEKMSRSAYVKNTLPTIKRVATDAAPNGFDETVKPKANNSRPTLPWNDSSNTIQPNSPSERTSFEHEQKPSQLKRLSIRPLMDRQDSDSWTPTESSGSNAFNALVNSPWNGPIKGWEFEVENVLKTFYASIRSDPLPLHGGPSMQDNSPAERNLSVQNFSSGLKRTGSLVSKAPSENMSFRSKAGGGFRTMTMGFQGKYNRSRPKVYPNSTYGSSGTSFDDGGSVWSPAQSSGWSKNSGSRTLTSASMHSLGTHFSSAGGDFKHSIGFANALSQAIIREENAFASGDAESVSISVPGGLLEDESLALEGAPWAKEGLVQHKHHLEASGKKAKDRNWNDCFAVISKGKLTLFAFNTSSNSKSIGRKGFTKPQSNGRAASAATTGQKASVGGGDWMENAEQLAVFILRQTIASVLPPPGYGKTRPNVWALSLPSGAVHLFQVGTSDIAAEFMSSANYWSARLSKEPLSGGVSNIEYGWSDNVINPALLESRPETASPSPPSPSHPPGSMQNRGPHHAHSNSSGAVANGMPRPSFQSSLRGSFDTGFGASHHRARLPGDKVQMAEWSAPTQSMMASALMEVDQLRALRAYVAGVEGELARHNELKNAIELAYSPRQANYTRAMANWQRKSDHLLREIVKFQTYVDSLAAAQTAKEAFYARKEQRRAREDASTTANTAAASVSTTTTS</sequence>
<name>A0AAJ0G6T1_9PEZI</name>
<feature type="compositionally biased region" description="Polar residues" evidence="1">
    <location>
        <begin position="172"/>
        <end position="187"/>
    </location>
</feature>
<feature type="compositionally biased region" description="Low complexity" evidence="1">
    <location>
        <begin position="1"/>
        <end position="18"/>
    </location>
</feature>
<proteinExistence type="predicted"/>
<feature type="compositionally biased region" description="Low complexity" evidence="1">
    <location>
        <begin position="1613"/>
        <end position="1629"/>
    </location>
</feature>
<accession>A0AAJ0G6T1</accession>
<dbReference type="InterPro" id="IPR041681">
    <property type="entry name" value="PH_9"/>
</dbReference>
<evidence type="ECO:0000256" key="1">
    <source>
        <dbReference type="SAM" id="MobiDB-lite"/>
    </source>
</evidence>
<feature type="compositionally biased region" description="Low complexity" evidence="1">
    <location>
        <begin position="641"/>
        <end position="662"/>
    </location>
</feature>
<dbReference type="Gene3D" id="2.30.29.30">
    <property type="entry name" value="Pleckstrin-homology domain (PH domain)/Phosphotyrosine-binding domain (PTB)"/>
    <property type="match status" value="1"/>
</dbReference>
<feature type="region of interest" description="Disordered" evidence="1">
    <location>
        <begin position="1433"/>
        <end position="1500"/>
    </location>
</feature>
<dbReference type="InterPro" id="IPR023394">
    <property type="entry name" value="Sec7_C_sf"/>
</dbReference>
<organism evidence="3 4">
    <name type="scientific">Extremus antarcticus</name>
    <dbReference type="NCBI Taxonomy" id="702011"/>
    <lineage>
        <taxon>Eukaryota</taxon>
        <taxon>Fungi</taxon>
        <taxon>Dikarya</taxon>
        <taxon>Ascomycota</taxon>
        <taxon>Pezizomycotina</taxon>
        <taxon>Dothideomycetes</taxon>
        <taxon>Dothideomycetidae</taxon>
        <taxon>Mycosphaerellales</taxon>
        <taxon>Extremaceae</taxon>
        <taxon>Extremus</taxon>
    </lineage>
</organism>
<keyword evidence="4" id="KW-1185">Reference proteome</keyword>
<dbReference type="PROSITE" id="PS50190">
    <property type="entry name" value="SEC7"/>
    <property type="match status" value="1"/>
</dbReference>
<protein>
    <recommendedName>
        <fullName evidence="2">SEC7 domain-containing protein</fullName>
    </recommendedName>
</protein>
<evidence type="ECO:0000313" key="4">
    <source>
        <dbReference type="Proteomes" id="UP001271007"/>
    </source>
</evidence>
<dbReference type="SUPFAM" id="SSF50729">
    <property type="entry name" value="PH domain-like"/>
    <property type="match status" value="1"/>
</dbReference>
<dbReference type="Pfam" id="PF01369">
    <property type="entry name" value="Sec7"/>
    <property type="match status" value="1"/>
</dbReference>
<feature type="region of interest" description="Disordered" evidence="1">
    <location>
        <begin position="1307"/>
        <end position="1332"/>
    </location>
</feature>
<feature type="compositionally biased region" description="Polar residues" evidence="1">
    <location>
        <begin position="1033"/>
        <end position="1045"/>
    </location>
</feature>
<feature type="compositionally biased region" description="Polar residues" evidence="1">
    <location>
        <begin position="219"/>
        <end position="228"/>
    </location>
</feature>
<dbReference type="SUPFAM" id="SSF48425">
    <property type="entry name" value="Sec7 domain"/>
    <property type="match status" value="1"/>
</dbReference>
<evidence type="ECO:0000259" key="2">
    <source>
        <dbReference type="PROSITE" id="PS50190"/>
    </source>
</evidence>
<dbReference type="SMART" id="SM00222">
    <property type="entry name" value="Sec7"/>
    <property type="match status" value="1"/>
</dbReference>
<feature type="domain" description="SEC7" evidence="2">
    <location>
        <begin position="808"/>
        <end position="975"/>
    </location>
</feature>
<reference evidence="3" key="1">
    <citation type="submission" date="2023-04" db="EMBL/GenBank/DDBJ databases">
        <title>Black Yeasts Isolated from many extreme environments.</title>
        <authorList>
            <person name="Coleine C."/>
            <person name="Stajich J.E."/>
            <person name="Selbmann L."/>
        </authorList>
    </citation>
    <scope>NUCLEOTIDE SEQUENCE</scope>
    <source>
        <strain evidence="3">CCFEE 5312</strain>
    </source>
</reference>
<dbReference type="InterPro" id="IPR000904">
    <property type="entry name" value="Sec7_dom"/>
</dbReference>
<feature type="compositionally biased region" description="Polar residues" evidence="1">
    <location>
        <begin position="618"/>
        <end position="627"/>
    </location>
</feature>
<evidence type="ECO:0000313" key="3">
    <source>
        <dbReference type="EMBL" id="KAK3045677.1"/>
    </source>
</evidence>
<feature type="compositionally biased region" description="Polar residues" evidence="1">
    <location>
        <begin position="194"/>
        <end position="206"/>
    </location>
</feature>
<feature type="compositionally biased region" description="Basic and acidic residues" evidence="1">
    <location>
        <begin position="543"/>
        <end position="553"/>
    </location>
</feature>
<dbReference type="Gene3D" id="1.10.1000.11">
    <property type="entry name" value="Arf Nucleotide-binding Site Opener,domain 2"/>
    <property type="match status" value="1"/>
</dbReference>
<feature type="region of interest" description="Disordered" evidence="1">
    <location>
        <begin position="299"/>
        <end position="357"/>
    </location>
</feature>
<feature type="compositionally biased region" description="Basic and acidic residues" evidence="1">
    <location>
        <begin position="593"/>
        <end position="605"/>
    </location>
</feature>
<feature type="region of interest" description="Disordered" evidence="1">
    <location>
        <begin position="148"/>
        <end position="265"/>
    </location>
</feature>
<comment type="caution">
    <text evidence="3">The sequence shown here is derived from an EMBL/GenBank/DDBJ whole genome shotgun (WGS) entry which is preliminary data.</text>
</comment>
<dbReference type="InterPro" id="IPR011993">
    <property type="entry name" value="PH-like_dom_sf"/>
</dbReference>
<dbReference type="Pfam" id="PF15410">
    <property type="entry name" value="PH_9"/>
    <property type="match status" value="1"/>
</dbReference>
<dbReference type="InterPro" id="IPR035999">
    <property type="entry name" value="Sec7_dom_sf"/>
</dbReference>
<feature type="region of interest" description="Disordered" evidence="1">
    <location>
        <begin position="435"/>
        <end position="672"/>
    </location>
</feature>
<dbReference type="GO" id="GO:0005085">
    <property type="term" value="F:guanyl-nucleotide exchange factor activity"/>
    <property type="evidence" value="ECO:0007669"/>
    <property type="project" value="InterPro"/>
</dbReference>
<feature type="region of interest" description="Disordered" evidence="1">
    <location>
        <begin position="1604"/>
        <end position="1629"/>
    </location>
</feature>
<feature type="compositionally biased region" description="Basic residues" evidence="1">
    <location>
        <begin position="66"/>
        <end position="78"/>
    </location>
</feature>
<feature type="compositionally biased region" description="Polar residues" evidence="1">
    <location>
        <begin position="1314"/>
        <end position="1330"/>
    </location>
</feature>
<feature type="region of interest" description="Disordered" evidence="1">
    <location>
        <begin position="379"/>
        <end position="408"/>
    </location>
</feature>
<feature type="compositionally biased region" description="Basic and acidic residues" evidence="1">
    <location>
        <begin position="234"/>
        <end position="246"/>
    </location>
</feature>